<sequence>MDQQVNTHISQTIRMYRIQFHKVMVASTRPLSREDLRAGLPLHC</sequence>
<evidence type="ECO:0000313" key="1">
    <source>
        <dbReference type="EMBL" id="VBA39469.1"/>
    </source>
</evidence>
<reference evidence="1 2" key="1">
    <citation type="submission" date="2018-09" db="EMBL/GenBank/DDBJ databases">
        <authorList>
            <person name="Tagini F."/>
        </authorList>
    </citation>
    <scope>NUCLEOTIDE SEQUENCE [LARGE SCALE GENOMIC DNA]</scope>
    <source>
        <strain evidence="1 2">MK136</strain>
    </source>
</reference>
<name>A0A498Q3F8_9MYCO</name>
<accession>A0A498Q3F8</accession>
<keyword evidence="2" id="KW-1185">Reference proteome</keyword>
<dbReference type="EMBL" id="UPHP01000070">
    <property type="protein sequence ID" value="VBA39469.1"/>
    <property type="molecule type" value="Genomic_DNA"/>
</dbReference>
<dbReference type="AlphaFoldDB" id="A0A498Q3F8"/>
<dbReference type="Proteomes" id="UP000273307">
    <property type="component" value="Unassembled WGS sequence"/>
</dbReference>
<proteinExistence type="predicted"/>
<organism evidence="1 2">
    <name type="scientific">Mycobacterium attenuatum</name>
    <dbReference type="NCBI Taxonomy" id="2341086"/>
    <lineage>
        <taxon>Bacteria</taxon>
        <taxon>Bacillati</taxon>
        <taxon>Actinomycetota</taxon>
        <taxon>Actinomycetes</taxon>
        <taxon>Mycobacteriales</taxon>
        <taxon>Mycobacteriaceae</taxon>
        <taxon>Mycobacterium</taxon>
    </lineage>
</organism>
<protein>
    <submittedName>
        <fullName evidence="1">Uncharacterized protein</fullName>
    </submittedName>
</protein>
<gene>
    <name evidence="1" type="ORF">LAUMK136_03010</name>
</gene>
<evidence type="ECO:0000313" key="2">
    <source>
        <dbReference type="Proteomes" id="UP000273307"/>
    </source>
</evidence>